<evidence type="ECO:0000313" key="1">
    <source>
        <dbReference type="EMBL" id="GIH01649.1"/>
    </source>
</evidence>
<sequence length="169" mass="16702">MGCVFSVALVRPVWWIACRSVRFVTALVLMGLLLGAGGARTGLSGPAVTATESRPATAQSTVQDARAGADAVLAGPAVRTGSHAALDGPSGAAVEPTVVMAEQPSTVFEGAVAADERTGATGPVVPTVLVRADLLGGQPDRPVLGAAAGVWPAGNAHARVVGPRAPPLG</sequence>
<evidence type="ECO:0000313" key="2">
    <source>
        <dbReference type="Proteomes" id="UP000621500"/>
    </source>
</evidence>
<proteinExistence type="predicted"/>
<dbReference type="EMBL" id="BONX01000079">
    <property type="protein sequence ID" value="GIH01649.1"/>
    <property type="molecule type" value="Genomic_DNA"/>
</dbReference>
<keyword evidence="2" id="KW-1185">Reference proteome</keyword>
<name>A0ABQ4F411_9ACTN</name>
<protein>
    <submittedName>
        <fullName evidence="1">Uncharacterized protein</fullName>
    </submittedName>
</protein>
<reference evidence="1 2" key="1">
    <citation type="submission" date="2021-01" db="EMBL/GenBank/DDBJ databases">
        <title>Whole genome shotgun sequence of Plantactinospora mayteni NBRC 109088.</title>
        <authorList>
            <person name="Komaki H."/>
            <person name="Tamura T."/>
        </authorList>
    </citation>
    <scope>NUCLEOTIDE SEQUENCE [LARGE SCALE GENOMIC DNA]</scope>
    <source>
        <strain evidence="1 2">NBRC 109088</strain>
    </source>
</reference>
<organism evidence="1 2">
    <name type="scientific">Plantactinospora mayteni</name>
    <dbReference type="NCBI Taxonomy" id="566021"/>
    <lineage>
        <taxon>Bacteria</taxon>
        <taxon>Bacillati</taxon>
        <taxon>Actinomycetota</taxon>
        <taxon>Actinomycetes</taxon>
        <taxon>Micromonosporales</taxon>
        <taxon>Micromonosporaceae</taxon>
        <taxon>Plantactinospora</taxon>
    </lineage>
</organism>
<comment type="caution">
    <text evidence="1">The sequence shown here is derived from an EMBL/GenBank/DDBJ whole genome shotgun (WGS) entry which is preliminary data.</text>
</comment>
<dbReference type="Proteomes" id="UP000621500">
    <property type="component" value="Unassembled WGS sequence"/>
</dbReference>
<gene>
    <name evidence="1" type="ORF">Pma05_82210</name>
</gene>
<accession>A0ABQ4F411</accession>